<keyword evidence="2" id="KW-0732">Signal</keyword>
<name>A0AAN8S0G9_POLSC</name>
<organism evidence="3 4">
    <name type="scientific">Polyplax serrata</name>
    <name type="common">Common mouse louse</name>
    <dbReference type="NCBI Taxonomy" id="468196"/>
    <lineage>
        <taxon>Eukaryota</taxon>
        <taxon>Metazoa</taxon>
        <taxon>Ecdysozoa</taxon>
        <taxon>Arthropoda</taxon>
        <taxon>Hexapoda</taxon>
        <taxon>Insecta</taxon>
        <taxon>Pterygota</taxon>
        <taxon>Neoptera</taxon>
        <taxon>Paraneoptera</taxon>
        <taxon>Psocodea</taxon>
        <taxon>Troctomorpha</taxon>
        <taxon>Phthiraptera</taxon>
        <taxon>Anoplura</taxon>
        <taxon>Polyplacidae</taxon>
        <taxon>Polyplax</taxon>
    </lineage>
</organism>
<evidence type="ECO:0000313" key="3">
    <source>
        <dbReference type="EMBL" id="KAK6636762.1"/>
    </source>
</evidence>
<feature type="chain" id="PRO_5043021957" evidence="2">
    <location>
        <begin position="20"/>
        <end position="60"/>
    </location>
</feature>
<evidence type="ECO:0000256" key="2">
    <source>
        <dbReference type="SAM" id="SignalP"/>
    </source>
</evidence>
<comment type="caution">
    <text evidence="3">The sequence shown here is derived from an EMBL/GenBank/DDBJ whole genome shotgun (WGS) entry which is preliminary data.</text>
</comment>
<proteinExistence type="predicted"/>
<feature type="region of interest" description="Disordered" evidence="1">
    <location>
        <begin position="29"/>
        <end position="60"/>
    </location>
</feature>
<sequence length="60" mass="6749">MAGKVAMMMMLILIPHGQSTSIIKEYRRRAERGKHSDGVVAQGKTNEREYPSTSKSNEIK</sequence>
<dbReference type="AlphaFoldDB" id="A0AAN8S0G9"/>
<feature type="compositionally biased region" description="Polar residues" evidence="1">
    <location>
        <begin position="51"/>
        <end position="60"/>
    </location>
</feature>
<dbReference type="Proteomes" id="UP001372834">
    <property type="component" value="Unassembled WGS sequence"/>
</dbReference>
<feature type="signal peptide" evidence="2">
    <location>
        <begin position="1"/>
        <end position="19"/>
    </location>
</feature>
<protein>
    <submittedName>
        <fullName evidence="3">Uncharacterized protein</fullName>
    </submittedName>
</protein>
<gene>
    <name evidence="3" type="ORF">RUM43_010425</name>
</gene>
<dbReference type="EMBL" id="JAWJWE010000004">
    <property type="protein sequence ID" value="KAK6636762.1"/>
    <property type="molecule type" value="Genomic_DNA"/>
</dbReference>
<accession>A0AAN8S0G9</accession>
<reference evidence="3 4" key="1">
    <citation type="submission" date="2023-10" db="EMBL/GenBank/DDBJ databases">
        <title>Genomes of two closely related lineages of the louse Polyplax serrata with different host specificities.</title>
        <authorList>
            <person name="Martinu J."/>
            <person name="Tarabai H."/>
            <person name="Stefka J."/>
            <person name="Hypsa V."/>
        </authorList>
    </citation>
    <scope>NUCLEOTIDE SEQUENCE [LARGE SCALE GENOMIC DNA]</scope>
    <source>
        <strain evidence="3">HR10_N</strain>
    </source>
</reference>
<evidence type="ECO:0000313" key="4">
    <source>
        <dbReference type="Proteomes" id="UP001372834"/>
    </source>
</evidence>
<evidence type="ECO:0000256" key="1">
    <source>
        <dbReference type="SAM" id="MobiDB-lite"/>
    </source>
</evidence>